<evidence type="ECO:0000313" key="3">
    <source>
        <dbReference type="Proteomes" id="UP000324800"/>
    </source>
</evidence>
<feature type="compositionally biased region" description="Basic and acidic residues" evidence="1">
    <location>
        <begin position="131"/>
        <end position="150"/>
    </location>
</feature>
<dbReference type="AlphaFoldDB" id="A0A5J4UWZ7"/>
<feature type="region of interest" description="Disordered" evidence="1">
    <location>
        <begin position="36"/>
        <end position="196"/>
    </location>
</feature>
<organism evidence="2 3">
    <name type="scientific">Streblomastix strix</name>
    <dbReference type="NCBI Taxonomy" id="222440"/>
    <lineage>
        <taxon>Eukaryota</taxon>
        <taxon>Metamonada</taxon>
        <taxon>Preaxostyla</taxon>
        <taxon>Oxymonadida</taxon>
        <taxon>Streblomastigidae</taxon>
        <taxon>Streblomastix</taxon>
    </lineage>
</organism>
<name>A0A5J4UWZ7_9EUKA</name>
<accession>A0A5J4UWZ7</accession>
<feature type="compositionally biased region" description="Low complexity" evidence="1">
    <location>
        <begin position="1"/>
        <end position="21"/>
    </location>
</feature>
<gene>
    <name evidence="2" type="ORF">EZS28_029476</name>
</gene>
<feature type="region of interest" description="Disordered" evidence="1">
    <location>
        <begin position="1"/>
        <end position="24"/>
    </location>
</feature>
<sequence>MSRQARASAVSRRYSRSSEYSSSREIRIDADRNFKRFESRNESKGRGRGTYRGRGYNYQGRGQNYQDRDQLNQERYREAQKYNPYTKQAFNKTKNPTNWNMTHQNDDKNRGEGWDDNPNDDWTKRTQMQKDQPDNHSDKDSAKTEDEILQHHVSTPQSKQPVLPTQRIQQDHIQPKQQAPTQIPKRKEEKINHQPR</sequence>
<feature type="compositionally biased region" description="Basic and acidic residues" evidence="1">
    <location>
        <begin position="104"/>
        <end position="113"/>
    </location>
</feature>
<dbReference type="EMBL" id="SNRW01011555">
    <property type="protein sequence ID" value="KAA6374999.1"/>
    <property type="molecule type" value="Genomic_DNA"/>
</dbReference>
<proteinExistence type="predicted"/>
<feature type="compositionally biased region" description="Low complexity" evidence="1">
    <location>
        <begin position="53"/>
        <end position="65"/>
    </location>
</feature>
<reference evidence="2 3" key="1">
    <citation type="submission" date="2019-03" db="EMBL/GenBank/DDBJ databases">
        <title>Single cell metagenomics reveals metabolic interactions within the superorganism composed of flagellate Streblomastix strix and complex community of Bacteroidetes bacteria on its surface.</title>
        <authorList>
            <person name="Treitli S.C."/>
            <person name="Kolisko M."/>
            <person name="Husnik F."/>
            <person name="Keeling P."/>
            <person name="Hampl V."/>
        </authorList>
    </citation>
    <scope>NUCLEOTIDE SEQUENCE [LARGE SCALE GENOMIC DNA]</scope>
    <source>
        <strain evidence="2">ST1C</strain>
    </source>
</reference>
<feature type="compositionally biased region" description="Basic and acidic residues" evidence="1">
    <location>
        <begin position="36"/>
        <end position="45"/>
    </location>
</feature>
<feature type="compositionally biased region" description="Polar residues" evidence="1">
    <location>
        <begin position="83"/>
        <end position="103"/>
    </location>
</feature>
<evidence type="ECO:0000313" key="2">
    <source>
        <dbReference type="EMBL" id="KAA6374999.1"/>
    </source>
</evidence>
<feature type="compositionally biased region" description="Basic and acidic residues" evidence="1">
    <location>
        <begin position="185"/>
        <end position="196"/>
    </location>
</feature>
<feature type="compositionally biased region" description="Basic and acidic residues" evidence="1">
    <location>
        <begin position="66"/>
        <end position="80"/>
    </location>
</feature>
<evidence type="ECO:0000256" key="1">
    <source>
        <dbReference type="SAM" id="MobiDB-lite"/>
    </source>
</evidence>
<dbReference type="Proteomes" id="UP000324800">
    <property type="component" value="Unassembled WGS sequence"/>
</dbReference>
<comment type="caution">
    <text evidence="2">The sequence shown here is derived from an EMBL/GenBank/DDBJ whole genome shotgun (WGS) entry which is preliminary data.</text>
</comment>
<protein>
    <submittedName>
        <fullName evidence="2">Uncharacterized protein</fullName>
    </submittedName>
</protein>